<sequence>MQTDASLVAAATAGDRAAFERLYTRYAAPLTGFVARQVGDRHLAEDIVQDCFLIAWRDLDRLRDPAAVRSWLYGIAYHRVLDEGRRPGPLPVAELPERADPAASPAAVAEQREAAGLVWAAAQGLEPRQRAVLELSVRAGLSSAEIGGVLGVGRAHASVLVHRTRSALGNAVRTLLVARQRGRCQQLDALVGGARRVLSARQRSSVDHHIRRCARCRRLGGLVGRSALLVAAYALADGLTDGLGGDGGGPATTPLALRTDPPGRPRARLVPVAAVALVLATGFATYALWPEPPGNAAAEPPAAAASTSVPVPVTSASAPVVTTSTPPPTTSSSPAPTTRPPSATTTTPATSATSAAAAKPSTSEDTAEEGQVLTMVNAERAKAGCQPLRADARLHAAALAHSQDMARRDFFDHVNPDGEHADARMARAGYSWSMWGENIAYGQPTAKDVMASWMNSPAHRDNILNCAFTDLGVAMVSNGSGRSPLWTQVFGTP</sequence>
<dbReference type="InterPro" id="IPR013325">
    <property type="entry name" value="RNA_pol_sigma_r2"/>
</dbReference>
<protein>
    <submittedName>
        <fullName evidence="9">Sigma-70 family RNA polymerase sigma factor</fullName>
    </submittedName>
</protein>
<dbReference type="AlphaFoldDB" id="A0A5B2X436"/>
<feature type="compositionally biased region" description="Low complexity" evidence="5">
    <location>
        <begin position="317"/>
        <end position="363"/>
    </location>
</feature>
<dbReference type="Pfam" id="PF08281">
    <property type="entry name" value="Sigma70_r4_2"/>
    <property type="match status" value="1"/>
</dbReference>
<dbReference type="InterPro" id="IPR014284">
    <property type="entry name" value="RNA_pol_sigma-70_dom"/>
</dbReference>
<reference evidence="9 10" key="1">
    <citation type="submission" date="2019-09" db="EMBL/GenBank/DDBJ databases">
        <title>Goodfellowia gen. nov., a new genus of the Pseudonocardineae related to Actinoalloteichus, containing Goodfellowia coeruleoviolacea gen. nov., comb. nov. gen. nov., comb. nov.</title>
        <authorList>
            <person name="Labeda D."/>
        </authorList>
    </citation>
    <scope>NUCLEOTIDE SEQUENCE [LARGE SCALE GENOMIC DNA]</scope>
    <source>
        <strain evidence="9 10">AN110305</strain>
    </source>
</reference>
<dbReference type="PANTHER" id="PTHR31157">
    <property type="entry name" value="SCP DOMAIN-CONTAINING PROTEIN"/>
    <property type="match status" value="1"/>
</dbReference>
<evidence type="ECO:0000256" key="1">
    <source>
        <dbReference type="ARBA" id="ARBA00010641"/>
    </source>
</evidence>
<evidence type="ECO:0000256" key="5">
    <source>
        <dbReference type="SAM" id="MobiDB-lite"/>
    </source>
</evidence>
<feature type="domain" description="RNA polymerase sigma-70 region 2" evidence="7">
    <location>
        <begin position="22"/>
        <end position="86"/>
    </location>
</feature>
<organism evidence="9 10">
    <name type="scientific">Solihabitans fulvus</name>
    <dbReference type="NCBI Taxonomy" id="1892852"/>
    <lineage>
        <taxon>Bacteria</taxon>
        <taxon>Bacillati</taxon>
        <taxon>Actinomycetota</taxon>
        <taxon>Actinomycetes</taxon>
        <taxon>Pseudonocardiales</taxon>
        <taxon>Pseudonocardiaceae</taxon>
        <taxon>Solihabitans</taxon>
    </lineage>
</organism>
<dbReference type="EMBL" id="VUOB01000042">
    <property type="protein sequence ID" value="KAA2258068.1"/>
    <property type="molecule type" value="Genomic_DNA"/>
</dbReference>
<keyword evidence="10" id="KW-1185">Reference proteome</keyword>
<dbReference type="GO" id="GO:0016987">
    <property type="term" value="F:sigma factor activity"/>
    <property type="evidence" value="ECO:0007669"/>
    <property type="project" value="UniProtKB-KW"/>
</dbReference>
<dbReference type="Proteomes" id="UP000323454">
    <property type="component" value="Unassembled WGS sequence"/>
</dbReference>
<dbReference type="OrthoDB" id="8611574at2"/>
<evidence type="ECO:0000259" key="8">
    <source>
        <dbReference type="Pfam" id="PF08281"/>
    </source>
</evidence>
<dbReference type="RefSeq" id="WP_149852041.1">
    <property type="nucleotide sequence ID" value="NZ_VUOB01000042.1"/>
</dbReference>
<accession>A0A5B2X436</accession>
<dbReference type="Gene3D" id="3.40.33.10">
    <property type="entry name" value="CAP"/>
    <property type="match status" value="1"/>
</dbReference>
<evidence type="ECO:0000259" key="6">
    <source>
        <dbReference type="Pfam" id="PF00188"/>
    </source>
</evidence>
<evidence type="ECO:0000313" key="9">
    <source>
        <dbReference type="EMBL" id="KAA2258068.1"/>
    </source>
</evidence>
<keyword evidence="3" id="KW-0731">Sigma factor</keyword>
<dbReference type="SUPFAM" id="SSF55797">
    <property type="entry name" value="PR-1-like"/>
    <property type="match status" value="1"/>
</dbReference>
<dbReference type="SUPFAM" id="SSF88946">
    <property type="entry name" value="Sigma2 domain of RNA polymerase sigma factors"/>
    <property type="match status" value="1"/>
</dbReference>
<evidence type="ECO:0000256" key="2">
    <source>
        <dbReference type="ARBA" id="ARBA00023015"/>
    </source>
</evidence>
<evidence type="ECO:0000256" key="3">
    <source>
        <dbReference type="ARBA" id="ARBA00023082"/>
    </source>
</evidence>
<comment type="similarity">
    <text evidence="1">Belongs to the sigma-70 factor family. ECF subfamily.</text>
</comment>
<gene>
    <name evidence="9" type="ORF">F0L68_24100</name>
</gene>
<dbReference type="Pfam" id="PF00188">
    <property type="entry name" value="CAP"/>
    <property type="match status" value="1"/>
</dbReference>
<dbReference type="CDD" id="cd05379">
    <property type="entry name" value="CAP_bacterial"/>
    <property type="match status" value="1"/>
</dbReference>
<dbReference type="SUPFAM" id="SSF88659">
    <property type="entry name" value="Sigma3 and sigma4 domains of RNA polymerase sigma factors"/>
    <property type="match status" value="1"/>
</dbReference>
<comment type="caution">
    <text evidence="9">The sequence shown here is derived from an EMBL/GenBank/DDBJ whole genome shotgun (WGS) entry which is preliminary data.</text>
</comment>
<dbReference type="PANTHER" id="PTHR31157:SF1">
    <property type="entry name" value="SCP DOMAIN-CONTAINING PROTEIN"/>
    <property type="match status" value="1"/>
</dbReference>
<keyword evidence="4" id="KW-0804">Transcription</keyword>
<feature type="domain" description="SCP" evidence="6">
    <location>
        <begin position="373"/>
        <end position="490"/>
    </location>
</feature>
<dbReference type="InterPro" id="IPR014044">
    <property type="entry name" value="CAP_dom"/>
</dbReference>
<dbReference type="Gene3D" id="1.10.10.10">
    <property type="entry name" value="Winged helix-like DNA-binding domain superfamily/Winged helix DNA-binding domain"/>
    <property type="match status" value="1"/>
</dbReference>
<feature type="region of interest" description="Disordered" evidence="5">
    <location>
        <begin position="317"/>
        <end position="369"/>
    </location>
</feature>
<dbReference type="GO" id="GO:0006352">
    <property type="term" value="P:DNA-templated transcription initiation"/>
    <property type="evidence" value="ECO:0007669"/>
    <property type="project" value="InterPro"/>
</dbReference>
<dbReference type="InterPro" id="IPR036388">
    <property type="entry name" value="WH-like_DNA-bd_sf"/>
</dbReference>
<dbReference type="InterPro" id="IPR007627">
    <property type="entry name" value="RNA_pol_sigma70_r2"/>
</dbReference>
<dbReference type="Gene3D" id="1.10.1740.10">
    <property type="match status" value="1"/>
</dbReference>
<dbReference type="InterPro" id="IPR013249">
    <property type="entry name" value="RNA_pol_sigma70_r4_t2"/>
</dbReference>
<dbReference type="InterPro" id="IPR035940">
    <property type="entry name" value="CAP_sf"/>
</dbReference>
<proteinExistence type="inferred from homology"/>
<dbReference type="GO" id="GO:0003677">
    <property type="term" value="F:DNA binding"/>
    <property type="evidence" value="ECO:0007669"/>
    <property type="project" value="InterPro"/>
</dbReference>
<keyword evidence="2" id="KW-0805">Transcription regulation</keyword>
<dbReference type="InterPro" id="IPR013324">
    <property type="entry name" value="RNA_pol_sigma_r3/r4-like"/>
</dbReference>
<evidence type="ECO:0000313" key="10">
    <source>
        <dbReference type="Proteomes" id="UP000323454"/>
    </source>
</evidence>
<evidence type="ECO:0000259" key="7">
    <source>
        <dbReference type="Pfam" id="PF04542"/>
    </source>
</evidence>
<dbReference type="Pfam" id="PF04542">
    <property type="entry name" value="Sigma70_r2"/>
    <property type="match status" value="1"/>
</dbReference>
<reference evidence="9 10" key="2">
    <citation type="submission" date="2019-09" db="EMBL/GenBank/DDBJ databases">
        <authorList>
            <person name="Jin C."/>
        </authorList>
    </citation>
    <scope>NUCLEOTIDE SEQUENCE [LARGE SCALE GENOMIC DNA]</scope>
    <source>
        <strain evidence="9 10">AN110305</strain>
    </source>
</reference>
<feature type="domain" description="RNA polymerase sigma factor 70 region 4 type 2" evidence="8">
    <location>
        <begin position="118"/>
        <end position="168"/>
    </location>
</feature>
<evidence type="ECO:0000256" key="4">
    <source>
        <dbReference type="ARBA" id="ARBA00023163"/>
    </source>
</evidence>
<dbReference type="NCBIfam" id="TIGR02937">
    <property type="entry name" value="sigma70-ECF"/>
    <property type="match status" value="1"/>
</dbReference>
<name>A0A5B2X436_9PSEU</name>